<keyword evidence="1" id="KW-1133">Transmembrane helix</keyword>
<accession>A0A0J5NTY9</accession>
<dbReference type="Proteomes" id="UP000036196">
    <property type="component" value="Unassembled WGS sequence"/>
</dbReference>
<dbReference type="STRING" id="61647.LG71_00620"/>
<feature type="transmembrane region" description="Helical" evidence="1">
    <location>
        <begin position="7"/>
        <end position="27"/>
    </location>
</feature>
<protein>
    <submittedName>
        <fullName evidence="2">Uncharacterized protein</fullName>
    </submittedName>
</protein>
<dbReference type="eggNOG" id="ENOG50328NM">
    <property type="taxonomic scope" value="Bacteria"/>
</dbReference>
<organism evidence="2 3">
    <name type="scientific">Pluralibacter gergoviae</name>
    <name type="common">Enterobacter gergoviae</name>
    <dbReference type="NCBI Taxonomy" id="61647"/>
    <lineage>
        <taxon>Bacteria</taxon>
        <taxon>Pseudomonadati</taxon>
        <taxon>Pseudomonadota</taxon>
        <taxon>Gammaproteobacteria</taxon>
        <taxon>Enterobacterales</taxon>
        <taxon>Enterobacteriaceae</taxon>
        <taxon>Pluralibacter</taxon>
    </lineage>
</organism>
<proteinExistence type="predicted"/>
<gene>
    <name evidence="2" type="ORF">ABW06_19505</name>
</gene>
<evidence type="ECO:0000313" key="3">
    <source>
        <dbReference type="Proteomes" id="UP000036196"/>
    </source>
</evidence>
<keyword evidence="3" id="KW-1185">Reference proteome</keyword>
<dbReference type="AlphaFoldDB" id="A0A0J5NTY9"/>
<dbReference type="EMBL" id="LDZF01000024">
    <property type="protein sequence ID" value="KMK11827.1"/>
    <property type="molecule type" value="Genomic_DNA"/>
</dbReference>
<keyword evidence="1" id="KW-0812">Transmembrane</keyword>
<comment type="caution">
    <text evidence="2">The sequence shown here is derived from an EMBL/GenBank/DDBJ whole genome shotgun (WGS) entry which is preliminary data.</text>
</comment>
<reference evidence="2 3" key="1">
    <citation type="submission" date="2015-05" db="EMBL/GenBank/DDBJ databases">
        <title>Genome sequences of Pluralibacter gergoviae.</title>
        <authorList>
            <person name="Greninger A.L."/>
            <person name="Miller S."/>
        </authorList>
    </citation>
    <scope>NUCLEOTIDE SEQUENCE [LARGE SCALE GENOMIC DNA]</scope>
    <source>
        <strain evidence="2 3">JS81F13</strain>
    </source>
</reference>
<dbReference type="RefSeq" id="WP_048280203.1">
    <property type="nucleotide sequence ID" value="NZ_LDZF01000024.1"/>
</dbReference>
<dbReference type="PATRIC" id="fig|61647.15.peg.2459"/>
<evidence type="ECO:0000256" key="1">
    <source>
        <dbReference type="SAM" id="Phobius"/>
    </source>
</evidence>
<name>A0A0J5NTY9_PLUGE</name>
<evidence type="ECO:0000313" key="2">
    <source>
        <dbReference type="EMBL" id="KMK11827.1"/>
    </source>
</evidence>
<keyword evidence="1" id="KW-0472">Membrane</keyword>
<sequence>MRKFIKWSLLTVIAIFILCWLFIYFVASGINETTIYTEKDFIDYYSLTDKDIQKVPRISSDYNFESRPGDGYAPSNSIIFKGVSDVEPLRAYLGTLGYVRQRGGADGGEIWVKAGKVSGDLFYLSFDAYTGNVELTKELGD</sequence>